<feature type="compositionally biased region" description="Polar residues" evidence="1">
    <location>
        <begin position="1"/>
        <end position="27"/>
    </location>
</feature>
<gene>
    <name evidence="2" type="ORF">R1sor_001787</name>
</gene>
<feature type="compositionally biased region" description="Basic and acidic residues" evidence="1">
    <location>
        <begin position="135"/>
        <end position="152"/>
    </location>
</feature>
<protein>
    <submittedName>
        <fullName evidence="2">Uncharacterized protein</fullName>
    </submittedName>
</protein>
<feature type="compositionally biased region" description="Basic and acidic residues" evidence="1">
    <location>
        <begin position="271"/>
        <end position="282"/>
    </location>
</feature>
<organism evidence="2 3">
    <name type="scientific">Riccia sorocarpa</name>
    <dbReference type="NCBI Taxonomy" id="122646"/>
    <lineage>
        <taxon>Eukaryota</taxon>
        <taxon>Viridiplantae</taxon>
        <taxon>Streptophyta</taxon>
        <taxon>Embryophyta</taxon>
        <taxon>Marchantiophyta</taxon>
        <taxon>Marchantiopsida</taxon>
        <taxon>Marchantiidae</taxon>
        <taxon>Marchantiales</taxon>
        <taxon>Ricciaceae</taxon>
        <taxon>Riccia</taxon>
    </lineage>
</organism>
<feature type="region of interest" description="Disordered" evidence="1">
    <location>
        <begin position="50"/>
        <end position="113"/>
    </location>
</feature>
<evidence type="ECO:0000313" key="2">
    <source>
        <dbReference type="EMBL" id="KAL3683765.1"/>
    </source>
</evidence>
<reference evidence="2 3" key="1">
    <citation type="submission" date="2024-09" db="EMBL/GenBank/DDBJ databases">
        <title>Chromosome-scale assembly of Riccia sorocarpa.</title>
        <authorList>
            <person name="Paukszto L."/>
        </authorList>
    </citation>
    <scope>NUCLEOTIDE SEQUENCE [LARGE SCALE GENOMIC DNA]</scope>
    <source>
        <strain evidence="2">LP-2024</strain>
        <tissue evidence="2">Aerial parts of the thallus</tissue>
    </source>
</reference>
<evidence type="ECO:0000256" key="1">
    <source>
        <dbReference type="SAM" id="MobiDB-lite"/>
    </source>
</evidence>
<accession>A0ABD3H041</accession>
<name>A0ABD3H041_9MARC</name>
<feature type="region of interest" description="Disordered" evidence="1">
    <location>
        <begin position="135"/>
        <end position="180"/>
    </location>
</feature>
<proteinExistence type="predicted"/>
<dbReference type="EMBL" id="JBJQOH010000006">
    <property type="protein sequence ID" value="KAL3683765.1"/>
    <property type="molecule type" value="Genomic_DNA"/>
</dbReference>
<dbReference type="Proteomes" id="UP001633002">
    <property type="component" value="Unassembled WGS sequence"/>
</dbReference>
<keyword evidence="3" id="KW-1185">Reference proteome</keyword>
<feature type="compositionally biased region" description="Low complexity" evidence="1">
    <location>
        <begin position="57"/>
        <end position="84"/>
    </location>
</feature>
<feature type="region of interest" description="Disordered" evidence="1">
    <location>
        <begin position="1"/>
        <end position="37"/>
    </location>
</feature>
<evidence type="ECO:0000313" key="3">
    <source>
        <dbReference type="Proteomes" id="UP001633002"/>
    </source>
</evidence>
<comment type="caution">
    <text evidence="2">The sequence shown here is derived from an EMBL/GenBank/DDBJ whole genome shotgun (WGS) entry which is preliminary data.</text>
</comment>
<sequence length="282" mass="30045">MESQPTSGDGNRISSSDPIILSSTPQVPSRPMLGSLSQFGLPVTPVPLIFGDSPHFAAPMSVPNSVSVPGPSNAPIPNSNSASTSGGGTPLQDYNVQPLPESNPEDTSGKSSRKPVLKWDVWKVVVVVEGKREEFLSPEGKDSRERLERAHADGQVCGRVPRSQPETANEDREEPAGSRDEVDYRAAVIAAVTTAVMAVVLVVTEMVSTNNLLLGFDSYQNELLDSTSPGDDRPTLFRHRRASELEPAAAATPIRGSDSDLAEKVQPSADVHPEVGSHETYA</sequence>
<feature type="region of interest" description="Disordered" evidence="1">
    <location>
        <begin position="240"/>
        <end position="282"/>
    </location>
</feature>
<dbReference type="AlphaFoldDB" id="A0ABD3H041"/>